<organism evidence="1">
    <name type="scientific">Tanacetum cinerariifolium</name>
    <name type="common">Dalmatian daisy</name>
    <name type="synonym">Chrysanthemum cinerariifolium</name>
    <dbReference type="NCBI Taxonomy" id="118510"/>
    <lineage>
        <taxon>Eukaryota</taxon>
        <taxon>Viridiplantae</taxon>
        <taxon>Streptophyta</taxon>
        <taxon>Embryophyta</taxon>
        <taxon>Tracheophyta</taxon>
        <taxon>Spermatophyta</taxon>
        <taxon>Magnoliopsida</taxon>
        <taxon>eudicotyledons</taxon>
        <taxon>Gunneridae</taxon>
        <taxon>Pentapetalae</taxon>
        <taxon>asterids</taxon>
        <taxon>campanulids</taxon>
        <taxon>Asterales</taxon>
        <taxon>Asteraceae</taxon>
        <taxon>Asteroideae</taxon>
        <taxon>Anthemideae</taxon>
        <taxon>Anthemidinae</taxon>
        <taxon>Tanacetum</taxon>
    </lineage>
</organism>
<comment type="caution">
    <text evidence="1">The sequence shown here is derived from an EMBL/GenBank/DDBJ whole genome shotgun (WGS) entry which is preliminary data.</text>
</comment>
<dbReference type="PANTHER" id="PTHR47474">
    <property type="entry name" value="TYROSINE-PROTEIN PHOSPHATASE RLPH2"/>
    <property type="match status" value="1"/>
</dbReference>
<proteinExistence type="predicted"/>
<protein>
    <submittedName>
        <fullName evidence="1">Calcineurin-like phosphoesterase</fullName>
    </submittedName>
</protein>
<dbReference type="AlphaFoldDB" id="A0A6L2KEN0"/>
<gene>
    <name evidence="1" type="ORF">Tci_019160</name>
</gene>
<evidence type="ECO:0000313" key="1">
    <source>
        <dbReference type="EMBL" id="GEU47182.1"/>
    </source>
</evidence>
<accession>A0A6L2KEN0</accession>
<dbReference type="EMBL" id="BKCJ010002233">
    <property type="protein sequence ID" value="GEU47182.1"/>
    <property type="molecule type" value="Genomic_DNA"/>
</dbReference>
<reference evidence="1" key="1">
    <citation type="journal article" date="2019" name="Sci. Rep.">
        <title>Draft genome of Tanacetum cinerariifolium, the natural source of mosquito coil.</title>
        <authorList>
            <person name="Yamashiro T."/>
            <person name="Shiraishi A."/>
            <person name="Satake H."/>
            <person name="Nakayama K."/>
        </authorList>
    </citation>
    <scope>NUCLEOTIDE SEQUENCE</scope>
</reference>
<name>A0A6L2KEN0_TANCI</name>
<sequence length="188" mass="21131">MLFMRCLVEEDINVIRLGELGNVIYEASFNELGLCHHRLKGRNFVPYGIDIRVVTRSKGSIRVLDMRLCMFKGGGSKLIFHYLEGMILLSFSACTIQEDACINTNEGTKCCKLNGVHAGLEKGKDVKEQIIPLRAKDTKIPRLNEISGNSVLAMPEELANHETILVSGHHETLYIEGLRFIIVLFLNQ</sequence>
<dbReference type="PANTHER" id="PTHR47474:SF1">
    <property type="entry name" value="TYROSINE-PROTEIN PHOSPHATASE RLPH2"/>
    <property type="match status" value="1"/>
</dbReference>